<proteinExistence type="predicted"/>
<feature type="domain" description="SH3b" evidence="1">
    <location>
        <begin position="70"/>
        <end position="116"/>
    </location>
</feature>
<dbReference type="EMBL" id="PVWK01000026">
    <property type="protein sequence ID" value="PSB32656.1"/>
    <property type="molecule type" value="Genomic_DNA"/>
</dbReference>
<dbReference type="AlphaFoldDB" id="A0A2T1EIS9"/>
<dbReference type="Gene3D" id="2.30.30.40">
    <property type="entry name" value="SH3 Domains"/>
    <property type="match status" value="1"/>
</dbReference>
<accession>A0A2T1EIS9</accession>
<gene>
    <name evidence="2" type="ORF">C7B82_05245</name>
</gene>
<evidence type="ECO:0000259" key="1">
    <source>
        <dbReference type="Pfam" id="PF08239"/>
    </source>
</evidence>
<keyword evidence="3" id="KW-1185">Reference proteome</keyword>
<sequence>MDLYTYKMATVHKPVLHLGLGAAIFVTAASMSAATLHFKPSLVKGLQALRTVKTPSTICNTIATDPSPPLNVRSSPVVAPDNVVGTVRNGTRLSVIDRNEGWLRINQPLEGWVYQDLTVTSCIPATAPANASTPANDNGMSLLAQATERYQSGDLNAAIALAQAIPTTSAAYQPSKGAVNQWQRDWKTAETTFAEMQQAIAQSRWQDVLSKVQTFPDNRFWRAKLTPIVTLAIQQQSAK</sequence>
<evidence type="ECO:0000313" key="3">
    <source>
        <dbReference type="Proteomes" id="UP000239576"/>
    </source>
</evidence>
<organism evidence="2 3">
    <name type="scientific">Stenomitos frigidus ULC18</name>
    <dbReference type="NCBI Taxonomy" id="2107698"/>
    <lineage>
        <taxon>Bacteria</taxon>
        <taxon>Bacillati</taxon>
        <taxon>Cyanobacteriota</taxon>
        <taxon>Cyanophyceae</taxon>
        <taxon>Leptolyngbyales</taxon>
        <taxon>Leptolyngbyaceae</taxon>
        <taxon>Stenomitos</taxon>
    </lineage>
</organism>
<dbReference type="InterPro" id="IPR003646">
    <property type="entry name" value="SH3-like_bac-type"/>
</dbReference>
<dbReference type="OrthoDB" id="514905at2"/>
<reference evidence="2 3" key="2">
    <citation type="submission" date="2018-03" db="EMBL/GenBank/DDBJ databases">
        <title>The ancient ancestry and fast evolution of plastids.</title>
        <authorList>
            <person name="Moore K.R."/>
            <person name="Magnabosco C."/>
            <person name="Momper L."/>
            <person name="Gold D.A."/>
            <person name="Bosak T."/>
            <person name="Fournier G.P."/>
        </authorList>
    </citation>
    <scope>NUCLEOTIDE SEQUENCE [LARGE SCALE GENOMIC DNA]</scope>
    <source>
        <strain evidence="2 3">ULC18</strain>
    </source>
</reference>
<reference evidence="3" key="1">
    <citation type="submission" date="2018-02" db="EMBL/GenBank/DDBJ databases">
        <authorList>
            <person name="Moore K."/>
            <person name="Momper L."/>
        </authorList>
    </citation>
    <scope>NUCLEOTIDE SEQUENCE [LARGE SCALE GENOMIC DNA]</scope>
    <source>
        <strain evidence="3">ULC18</strain>
    </source>
</reference>
<name>A0A2T1EIS9_9CYAN</name>
<comment type="caution">
    <text evidence="2">The sequence shown here is derived from an EMBL/GenBank/DDBJ whole genome shotgun (WGS) entry which is preliminary data.</text>
</comment>
<evidence type="ECO:0000313" key="2">
    <source>
        <dbReference type="EMBL" id="PSB32656.1"/>
    </source>
</evidence>
<protein>
    <recommendedName>
        <fullName evidence="1">SH3b domain-containing protein</fullName>
    </recommendedName>
</protein>
<dbReference type="Pfam" id="PF08239">
    <property type="entry name" value="SH3_3"/>
    <property type="match status" value="1"/>
</dbReference>
<dbReference type="Proteomes" id="UP000239576">
    <property type="component" value="Unassembled WGS sequence"/>
</dbReference>